<keyword evidence="2" id="KW-1185">Reference proteome</keyword>
<protein>
    <submittedName>
        <fullName evidence="1">Uncharacterized protein</fullName>
    </submittedName>
</protein>
<dbReference type="AlphaFoldDB" id="A0A316X243"/>
<dbReference type="EMBL" id="PPEI02000001">
    <property type="protein sequence ID" value="PWN67594.1"/>
    <property type="molecule type" value="Genomic_DNA"/>
</dbReference>
<proteinExistence type="predicted"/>
<dbReference type="Proteomes" id="UP000236182">
    <property type="component" value="Unassembled WGS sequence"/>
</dbReference>
<name>A0A316X243_9FLAO</name>
<gene>
    <name evidence="1" type="ORF">C1638_003110</name>
</gene>
<evidence type="ECO:0000313" key="1">
    <source>
        <dbReference type="EMBL" id="PWN67594.1"/>
    </source>
</evidence>
<evidence type="ECO:0000313" key="2">
    <source>
        <dbReference type="Proteomes" id="UP000236182"/>
    </source>
</evidence>
<accession>A0A316X243</accession>
<organism evidence="1 2">
    <name type="scientific">Chryseobacterium oncorhynchi</name>
    <dbReference type="NCBI Taxonomy" id="741074"/>
    <lineage>
        <taxon>Bacteria</taxon>
        <taxon>Pseudomonadati</taxon>
        <taxon>Bacteroidota</taxon>
        <taxon>Flavobacteriia</taxon>
        <taxon>Flavobacteriales</taxon>
        <taxon>Weeksellaceae</taxon>
        <taxon>Chryseobacterium group</taxon>
        <taxon>Chryseobacterium</taxon>
    </lineage>
</organism>
<dbReference type="RefSeq" id="WP_109618080.1">
    <property type="nucleotide sequence ID" value="NZ_PPEI02000001.1"/>
</dbReference>
<reference evidence="1" key="1">
    <citation type="submission" date="2018-04" db="EMBL/GenBank/DDBJ databases">
        <title>Draft Genome Sequences of Chryseobacterium lactis NCTC11390T isolated from milk, Chryseobacterium oncorhynchi 701B-08T from rainbow trout, and Chryseobacterium viscerum 687B-08T from diseased fish.</title>
        <authorList>
            <person name="Jeong J.-J."/>
            <person name="Lee Y.J."/>
            <person name="Pathiraja D."/>
            <person name="Park B."/>
            <person name="Choi I.-G."/>
            <person name="Kim K.D."/>
        </authorList>
    </citation>
    <scope>NUCLEOTIDE SEQUENCE [LARGE SCALE GENOMIC DNA]</scope>
    <source>
        <strain evidence="1">701B-08</strain>
    </source>
</reference>
<comment type="caution">
    <text evidence="1">The sequence shown here is derived from an EMBL/GenBank/DDBJ whole genome shotgun (WGS) entry which is preliminary data.</text>
</comment>
<sequence>MAKKLTDYNIDDLYRWIESGQSGNVPEQFAEYVAMLDKIYKMMNRIDIYGSKEAIIKHLVTFEETFKNNRIAALNIYNEAFEYFNADTGISKKAWRNFYAAKLDQDYEMSRALSTNASDFEKASRIAHKASLLRQLDQEDPPELPREMFAKPIKVYTTDMDQFEIGNESLADIEAWIDDNTKELSPKAIEKLKEEAMLIPIRIFEDEETDSKS</sequence>
<dbReference type="OrthoDB" id="1356913at2"/>